<feature type="transmembrane region" description="Helical" evidence="5">
    <location>
        <begin position="158"/>
        <end position="179"/>
    </location>
</feature>
<dbReference type="EC" id="2.1.1.100" evidence="5"/>
<dbReference type="KEGG" id="mrr:Moror_1653"/>
<dbReference type="Proteomes" id="UP000017559">
    <property type="component" value="Unassembled WGS sequence"/>
</dbReference>
<evidence type="ECO:0000256" key="2">
    <source>
        <dbReference type="ARBA" id="ARBA00022692"/>
    </source>
</evidence>
<evidence type="ECO:0000256" key="4">
    <source>
        <dbReference type="ARBA" id="ARBA00023136"/>
    </source>
</evidence>
<dbReference type="InterPro" id="IPR007269">
    <property type="entry name" value="ICMT_MeTrfase"/>
</dbReference>
<reference evidence="7 8" key="1">
    <citation type="journal article" date="2014" name="BMC Genomics">
        <title>Genome and secretome analysis of the hemibiotrophic fungal pathogen, Moniliophthora roreri, which causes frosty pod rot disease of cacao: mechanisms of the biotrophic and necrotrophic phases.</title>
        <authorList>
            <person name="Meinhardt L.W."/>
            <person name="Costa G.G.L."/>
            <person name="Thomazella D.P.T."/>
            <person name="Teixeira P.J.P.L."/>
            <person name="Carazzolle M.F."/>
            <person name="Schuster S.C."/>
            <person name="Carlson J.E."/>
            <person name="Guiltinan M.J."/>
            <person name="Mieczkowski P."/>
            <person name="Farmer A."/>
            <person name="Ramaraj T."/>
            <person name="Crozier J."/>
            <person name="Davis R.E."/>
            <person name="Shao J."/>
            <person name="Melnick R.L."/>
            <person name="Pereira G.A.G."/>
            <person name="Bailey B.A."/>
        </authorList>
    </citation>
    <scope>NUCLEOTIDE SEQUENCE [LARGE SCALE GENOMIC DNA]</scope>
    <source>
        <strain evidence="7 8">MCA 2997</strain>
    </source>
</reference>
<comment type="catalytic activity">
    <reaction evidence="5">
        <text>[protein]-C-terminal S-[(2E,6E)-farnesyl]-L-cysteine + S-adenosyl-L-methionine = [protein]-C-terminal S-[(2E,6E)-farnesyl]-L-cysteine methyl ester + S-adenosyl-L-homocysteine</text>
        <dbReference type="Rhea" id="RHEA:21672"/>
        <dbReference type="Rhea" id="RHEA-COMP:12125"/>
        <dbReference type="Rhea" id="RHEA-COMP:12126"/>
        <dbReference type="ChEBI" id="CHEBI:57856"/>
        <dbReference type="ChEBI" id="CHEBI:59789"/>
        <dbReference type="ChEBI" id="CHEBI:90510"/>
        <dbReference type="ChEBI" id="CHEBI:90511"/>
        <dbReference type="EC" id="2.1.1.100"/>
    </reaction>
</comment>
<dbReference type="PANTHER" id="PTHR12714:SF9">
    <property type="entry name" value="PROTEIN-S-ISOPRENYLCYSTEINE O-METHYLTRANSFERASE"/>
    <property type="match status" value="1"/>
</dbReference>
<name>V2XKY3_MONRO</name>
<dbReference type="STRING" id="1381753.V2XKY3"/>
<sequence>MSPINLPTFLKLPLLLCEAVCMRINATPPNAPLPREGIIIPDWREKFLRGLGLPCRIFRLLSWSAMFIEFIVIVAMYNPEGAISRLILATLASSDKCVSNIRITPLLILGNILTISGTSLRVRCYRTLGRFFTFELRIQSRHQLIKEGPYSVVRHPSYTALILTVLGAFTSHASGSWIVNCGLLKTPIGVSLAMIWVGVALAVIASLLLRIPREDDLLRKSFGIEWNLWARKVPYCLVPGIY</sequence>
<dbReference type="PANTHER" id="PTHR12714">
    <property type="entry name" value="PROTEIN-S ISOPRENYLCYSTEINE O-METHYLTRANSFERASE"/>
    <property type="match status" value="1"/>
</dbReference>
<keyword evidence="5" id="KW-0949">S-adenosyl-L-methionine</keyword>
<comment type="subcellular location">
    <subcellularLocation>
        <location evidence="5">Endoplasmic reticulum membrane</location>
        <topology evidence="5">Multi-pass membrane protein</topology>
    </subcellularLocation>
    <subcellularLocation>
        <location evidence="1">Membrane</location>
        <topology evidence="1">Multi-pass membrane protein</topology>
    </subcellularLocation>
</comment>
<accession>V2XKY3</accession>
<feature type="transmembrane region" description="Helical" evidence="5">
    <location>
        <begin position="191"/>
        <end position="211"/>
    </location>
</feature>
<dbReference type="GO" id="GO:0004671">
    <property type="term" value="F:protein C-terminal S-isoprenylcysteine carboxyl O-methyltransferase activity"/>
    <property type="evidence" value="ECO:0007669"/>
    <property type="project" value="UniProtKB-EC"/>
</dbReference>
<evidence type="ECO:0000256" key="6">
    <source>
        <dbReference type="SAM" id="SignalP"/>
    </source>
</evidence>
<feature type="transmembrane region" description="Helical" evidence="5">
    <location>
        <begin position="57"/>
        <end position="77"/>
    </location>
</feature>
<gene>
    <name evidence="7" type="ORF">Moror_1653</name>
</gene>
<dbReference type="GO" id="GO:0032259">
    <property type="term" value="P:methylation"/>
    <property type="evidence" value="ECO:0007669"/>
    <property type="project" value="UniProtKB-KW"/>
</dbReference>
<evidence type="ECO:0000256" key="5">
    <source>
        <dbReference type="RuleBase" id="RU362022"/>
    </source>
</evidence>
<comment type="caution">
    <text evidence="5">Lacks conserved residue(s) required for the propagation of feature annotation.</text>
</comment>
<keyword evidence="2 5" id="KW-0812">Transmembrane</keyword>
<feature type="chain" id="PRO_5004712570" description="Protein-S-isoprenylcysteine O-methyltransferase" evidence="6">
    <location>
        <begin position="27"/>
        <end position="242"/>
    </location>
</feature>
<dbReference type="Gene3D" id="1.20.120.1630">
    <property type="match status" value="1"/>
</dbReference>
<comment type="similarity">
    <text evidence="5">Belongs to the class VI-like SAM-binding methyltransferase superfamily. Isoprenylcysteine carboxyl methyltransferase family.</text>
</comment>
<keyword evidence="5" id="KW-0256">Endoplasmic reticulum</keyword>
<keyword evidence="3 5" id="KW-1133">Transmembrane helix</keyword>
<dbReference type="EMBL" id="AWSO01000189">
    <property type="protein sequence ID" value="ESK93521.1"/>
    <property type="molecule type" value="Genomic_DNA"/>
</dbReference>
<organism evidence="7 8">
    <name type="scientific">Moniliophthora roreri (strain MCA 2997)</name>
    <name type="common">Cocoa frosty pod rot fungus</name>
    <name type="synonym">Crinipellis roreri</name>
    <dbReference type="NCBI Taxonomy" id="1381753"/>
    <lineage>
        <taxon>Eukaryota</taxon>
        <taxon>Fungi</taxon>
        <taxon>Dikarya</taxon>
        <taxon>Basidiomycota</taxon>
        <taxon>Agaricomycotina</taxon>
        <taxon>Agaricomycetes</taxon>
        <taxon>Agaricomycetidae</taxon>
        <taxon>Agaricales</taxon>
        <taxon>Marasmiineae</taxon>
        <taxon>Marasmiaceae</taxon>
        <taxon>Moniliophthora</taxon>
    </lineage>
</organism>
<evidence type="ECO:0000313" key="8">
    <source>
        <dbReference type="Proteomes" id="UP000017559"/>
    </source>
</evidence>
<evidence type="ECO:0000313" key="7">
    <source>
        <dbReference type="EMBL" id="ESK93521.1"/>
    </source>
</evidence>
<dbReference type="AlphaFoldDB" id="V2XKY3"/>
<comment type="caution">
    <text evidence="7">The sequence shown here is derived from an EMBL/GenBank/DDBJ whole genome shotgun (WGS) entry which is preliminary data.</text>
</comment>
<dbReference type="GO" id="GO:0005789">
    <property type="term" value="C:endoplasmic reticulum membrane"/>
    <property type="evidence" value="ECO:0007669"/>
    <property type="project" value="UniProtKB-SubCell"/>
</dbReference>
<proteinExistence type="inferred from homology"/>
<evidence type="ECO:0000256" key="1">
    <source>
        <dbReference type="ARBA" id="ARBA00004141"/>
    </source>
</evidence>
<dbReference type="OrthoDB" id="422086at2759"/>
<keyword evidence="5" id="KW-0489">Methyltransferase</keyword>
<keyword evidence="5" id="KW-0808">Transferase</keyword>
<keyword evidence="8" id="KW-1185">Reference proteome</keyword>
<keyword evidence="6" id="KW-0732">Signal</keyword>
<dbReference type="HOGENOM" id="CLU_065200_6_0_1"/>
<keyword evidence="4 5" id="KW-0472">Membrane</keyword>
<protein>
    <recommendedName>
        <fullName evidence="5">Protein-S-isoprenylcysteine O-methyltransferase</fullName>
        <ecNumber evidence="5">2.1.1.100</ecNumber>
    </recommendedName>
</protein>
<evidence type="ECO:0000256" key="3">
    <source>
        <dbReference type="ARBA" id="ARBA00022989"/>
    </source>
</evidence>
<feature type="signal peptide" evidence="6">
    <location>
        <begin position="1"/>
        <end position="26"/>
    </location>
</feature>
<dbReference type="Pfam" id="PF04140">
    <property type="entry name" value="ICMT"/>
    <property type="match status" value="1"/>
</dbReference>